<dbReference type="EMBL" id="BDRX01000001">
    <property type="protein sequence ID" value="GBF87306.1"/>
    <property type="molecule type" value="Genomic_DNA"/>
</dbReference>
<dbReference type="AlphaFoldDB" id="A0A2V0NJC3"/>
<accession>A0A2V0NJC3</accession>
<comment type="caution">
    <text evidence="5">The sequence shown here is derived from an EMBL/GenBank/DDBJ whole genome shotgun (WGS) entry which is preliminary data.</text>
</comment>
<evidence type="ECO:0000256" key="1">
    <source>
        <dbReference type="ARBA" id="ARBA00022553"/>
    </source>
</evidence>
<gene>
    <name evidence="5" type="ORF">Rsub_00017</name>
</gene>
<dbReference type="Pfam" id="PF05724">
    <property type="entry name" value="TPMT"/>
    <property type="match status" value="1"/>
</dbReference>
<evidence type="ECO:0000313" key="6">
    <source>
        <dbReference type="Proteomes" id="UP000247498"/>
    </source>
</evidence>
<keyword evidence="6" id="KW-1185">Reference proteome</keyword>
<evidence type="ECO:0000256" key="3">
    <source>
        <dbReference type="ARBA" id="ARBA00022679"/>
    </source>
</evidence>
<protein>
    <submittedName>
        <fullName evidence="5">Thiol methyltransferase</fullName>
    </submittedName>
</protein>
<dbReference type="InParanoid" id="A0A2V0NJC3"/>
<keyword evidence="3 5" id="KW-0808">Transferase</keyword>
<keyword evidence="2 5" id="KW-0489">Methyltransferase</keyword>
<dbReference type="InterPro" id="IPR008854">
    <property type="entry name" value="TPMT"/>
</dbReference>
<sequence length="245" mass="25360">MTVASGAPGAAQAAAAEAVDAAEYNSRWHGIWEAGLQPGEMFDIGGVSPALSRLLASRDLDLAGRSFLVPGCGRGYDVVAAAAAGAARAVGLDLSGAAVAAAAAHRDATAGPEAAARAHFVQGDFFTYSDDVVPAFDAGYDYTMLCALHPSMRPAWAAAWARLLRPGGHLVTMVYPVDSSLESRPGPPWPVTPGLYKDLLLPAGFELLSLDPIPDHLSHPRRVGREWLGRWRRAGAAPAAVGGGA</sequence>
<evidence type="ECO:0000313" key="5">
    <source>
        <dbReference type="EMBL" id="GBF87306.1"/>
    </source>
</evidence>
<evidence type="ECO:0000256" key="4">
    <source>
        <dbReference type="ARBA" id="ARBA00022691"/>
    </source>
</evidence>
<dbReference type="GO" id="GO:0008757">
    <property type="term" value="F:S-adenosylmethionine-dependent methyltransferase activity"/>
    <property type="evidence" value="ECO:0007669"/>
    <property type="project" value="InterPro"/>
</dbReference>
<keyword evidence="1" id="KW-0597">Phosphoprotein</keyword>
<dbReference type="FunCoup" id="A0A2V0NJC3">
    <property type="interactions" value="354"/>
</dbReference>
<dbReference type="STRING" id="307507.A0A2V0NJC3"/>
<dbReference type="Gene3D" id="3.40.50.150">
    <property type="entry name" value="Vaccinia Virus protein VP39"/>
    <property type="match status" value="1"/>
</dbReference>
<organism evidence="5 6">
    <name type="scientific">Raphidocelis subcapitata</name>
    <dbReference type="NCBI Taxonomy" id="307507"/>
    <lineage>
        <taxon>Eukaryota</taxon>
        <taxon>Viridiplantae</taxon>
        <taxon>Chlorophyta</taxon>
        <taxon>core chlorophytes</taxon>
        <taxon>Chlorophyceae</taxon>
        <taxon>CS clade</taxon>
        <taxon>Sphaeropleales</taxon>
        <taxon>Selenastraceae</taxon>
        <taxon>Raphidocelis</taxon>
    </lineage>
</organism>
<name>A0A2V0NJC3_9CHLO</name>
<reference evidence="5 6" key="1">
    <citation type="journal article" date="2018" name="Sci. Rep.">
        <title>Raphidocelis subcapitata (=Pseudokirchneriella subcapitata) provides an insight into genome evolution and environmental adaptations in the Sphaeropleales.</title>
        <authorList>
            <person name="Suzuki S."/>
            <person name="Yamaguchi H."/>
            <person name="Nakajima N."/>
            <person name="Kawachi M."/>
        </authorList>
    </citation>
    <scope>NUCLEOTIDE SEQUENCE [LARGE SCALE GENOMIC DNA]</scope>
    <source>
        <strain evidence="5 6">NIES-35</strain>
    </source>
</reference>
<proteinExistence type="predicted"/>
<dbReference type="SUPFAM" id="SSF53335">
    <property type="entry name" value="S-adenosyl-L-methionine-dependent methyltransferases"/>
    <property type="match status" value="1"/>
</dbReference>
<dbReference type="PANTHER" id="PTHR32183">
    <property type="match status" value="1"/>
</dbReference>
<keyword evidence="4" id="KW-0949">S-adenosyl-L-methionine</keyword>
<dbReference type="PROSITE" id="PS51585">
    <property type="entry name" value="SAM_MT_TPMT"/>
    <property type="match status" value="1"/>
</dbReference>
<evidence type="ECO:0000256" key="2">
    <source>
        <dbReference type="ARBA" id="ARBA00022603"/>
    </source>
</evidence>
<dbReference type="InterPro" id="IPR029063">
    <property type="entry name" value="SAM-dependent_MTases_sf"/>
</dbReference>
<dbReference type="GO" id="GO:0032259">
    <property type="term" value="P:methylation"/>
    <property type="evidence" value="ECO:0007669"/>
    <property type="project" value="UniProtKB-KW"/>
</dbReference>
<dbReference type="PANTHER" id="PTHR32183:SF11">
    <property type="entry name" value="THIOL METHYLTRANSFERASE 2-RELATED"/>
    <property type="match status" value="1"/>
</dbReference>
<dbReference type="Proteomes" id="UP000247498">
    <property type="component" value="Unassembled WGS sequence"/>
</dbReference>
<dbReference type="OrthoDB" id="276151at2759"/>